<evidence type="ECO:0000256" key="4">
    <source>
        <dbReference type="ARBA" id="ARBA00022824"/>
    </source>
</evidence>
<evidence type="ECO:0000256" key="5">
    <source>
        <dbReference type="ARBA" id="ARBA00023004"/>
    </source>
</evidence>
<dbReference type="Pfam" id="PF00173">
    <property type="entry name" value="Cyt-b5"/>
    <property type="match status" value="1"/>
</dbReference>
<evidence type="ECO:0000259" key="8">
    <source>
        <dbReference type="SMART" id="SM01117"/>
    </source>
</evidence>
<dbReference type="InterPro" id="IPR001199">
    <property type="entry name" value="Cyt_B5-like_heme/steroid-bd"/>
</dbReference>
<evidence type="ECO:0000256" key="6">
    <source>
        <dbReference type="ARBA" id="ARBA00038357"/>
    </source>
</evidence>
<reference evidence="9 10" key="1">
    <citation type="submission" date="2022-05" db="EMBL/GenBank/DDBJ databases">
        <authorList>
            <consortium name="Genoscope - CEA"/>
            <person name="William W."/>
        </authorList>
    </citation>
    <scope>NUCLEOTIDE SEQUENCE [LARGE SCALE GENOMIC DNA]</scope>
</reference>
<gene>
    <name evidence="9" type="ORF">PLOB_00015546</name>
</gene>
<organism evidence="9 10">
    <name type="scientific">Porites lobata</name>
    <dbReference type="NCBI Taxonomy" id="104759"/>
    <lineage>
        <taxon>Eukaryota</taxon>
        <taxon>Metazoa</taxon>
        <taxon>Cnidaria</taxon>
        <taxon>Anthozoa</taxon>
        <taxon>Hexacorallia</taxon>
        <taxon>Scleractinia</taxon>
        <taxon>Fungiina</taxon>
        <taxon>Poritidae</taxon>
        <taxon>Porites</taxon>
    </lineage>
</organism>
<dbReference type="Gene3D" id="3.10.120.10">
    <property type="entry name" value="Cytochrome b5-like heme/steroid binding domain"/>
    <property type="match status" value="1"/>
</dbReference>
<keyword evidence="7" id="KW-0732">Signal</keyword>
<dbReference type="Proteomes" id="UP001159405">
    <property type="component" value="Unassembled WGS sequence"/>
</dbReference>
<comment type="subcellular location">
    <subcellularLocation>
        <location evidence="1">Endoplasmic reticulum</location>
    </subcellularLocation>
</comment>
<protein>
    <recommendedName>
        <fullName evidence="8">Cytochrome b5 heme-binding domain-containing protein</fullName>
    </recommendedName>
</protein>
<feature type="chain" id="PRO_5045233271" description="Cytochrome b5 heme-binding domain-containing protein" evidence="7">
    <location>
        <begin position="28"/>
        <end position="174"/>
    </location>
</feature>
<dbReference type="PANTHER" id="PTHR10281:SF72">
    <property type="entry name" value="NEUDESIN"/>
    <property type="match status" value="1"/>
</dbReference>
<dbReference type="InterPro" id="IPR050577">
    <property type="entry name" value="MAPR/NEUFC/NENF-like"/>
</dbReference>
<dbReference type="SUPFAM" id="SSF55856">
    <property type="entry name" value="Cytochrome b5-like heme/steroid binding domain"/>
    <property type="match status" value="1"/>
</dbReference>
<proteinExistence type="inferred from homology"/>
<evidence type="ECO:0000256" key="3">
    <source>
        <dbReference type="ARBA" id="ARBA00022723"/>
    </source>
</evidence>
<sequence>MQIYAKMESGFAVSFSVLSFLVIISLAVDVTLENVDDHSPFSEENENVAHEDGNKVFSKEELAKYNGEDPSLPIYVSIKGIVFDVSDSREVYGPGGKYNLFSGKDASRALAKWSMSKEDLTDDLDDLSDEELTRLDGIYNKLYVAKYPKVGYLEGHEPHDEDNLTSKKNVNIEL</sequence>
<comment type="similarity">
    <text evidence="6">Belongs to the cytochrome b5 family. MAPR subfamily.</text>
</comment>
<feature type="signal peptide" evidence="7">
    <location>
        <begin position="1"/>
        <end position="27"/>
    </location>
</feature>
<evidence type="ECO:0000313" key="9">
    <source>
        <dbReference type="EMBL" id="CAH3174833.1"/>
    </source>
</evidence>
<evidence type="ECO:0000313" key="10">
    <source>
        <dbReference type="Proteomes" id="UP001159405"/>
    </source>
</evidence>
<dbReference type="InterPro" id="IPR036400">
    <property type="entry name" value="Cyt_B5-like_heme/steroid_sf"/>
</dbReference>
<feature type="domain" description="Cytochrome b5 heme-binding" evidence="8">
    <location>
        <begin position="57"/>
        <end position="154"/>
    </location>
</feature>
<keyword evidence="4" id="KW-0256">Endoplasmic reticulum</keyword>
<keyword evidence="2" id="KW-0349">Heme</keyword>
<accession>A0ABN8R656</accession>
<name>A0ABN8R656_9CNID</name>
<evidence type="ECO:0000256" key="1">
    <source>
        <dbReference type="ARBA" id="ARBA00004240"/>
    </source>
</evidence>
<keyword evidence="10" id="KW-1185">Reference proteome</keyword>
<dbReference type="SMART" id="SM01117">
    <property type="entry name" value="Cyt-b5"/>
    <property type="match status" value="1"/>
</dbReference>
<evidence type="ECO:0000256" key="7">
    <source>
        <dbReference type="SAM" id="SignalP"/>
    </source>
</evidence>
<keyword evidence="5" id="KW-0408">Iron</keyword>
<comment type="caution">
    <text evidence="9">The sequence shown here is derived from an EMBL/GenBank/DDBJ whole genome shotgun (WGS) entry which is preliminary data.</text>
</comment>
<evidence type="ECO:0000256" key="2">
    <source>
        <dbReference type="ARBA" id="ARBA00022617"/>
    </source>
</evidence>
<keyword evidence="3" id="KW-0479">Metal-binding</keyword>
<dbReference type="EMBL" id="CALNXK010000194">
    <property type="protein sequence ID" value="CAH3174833.1"/>
    <property type="molecule type" value="Genomic_DNA"/>
</dbReference>
<dbReference type="PANTHER" id="PTHR10281">
    <property type="entry name" value="MEMBRANE-ASSOCIATED PROGESTERONE RECEPTOR COMPONENT-RELATED"/>
    <property type="match status" value="1"/>
</dbReference>